<evidence type="ECO:0000313" key="3">
    <source>
        <dbReference type="EMBL" id="NLR94200.1"/>
    </source>
</evidence>
<dbReference type="EMBL" id="JABAIL010000010">
    <property type="protein sequence ID" value="NLR94200.1"/>
    <property type="molecule type" value="Genomic_DNA"/>
</dbReference>
<sequence length="253" mass="28509">MKFIYLWVALFSVTFFTSSLQAQTSEEQNNEKSLVWGGRFSINFGASVPLYFQDIPKRYSWSTTFNPSVGAYVEIPLKEDRKSVHIELIYTRKGNSTEATVENRYFKVSDNYQGYVTGDVQTNISLNYIEIPIQFKTNLSKKDNGWYAIAGLYVAAMVSGTFDGILYAGGTLEDIVGSSTEIGRDTPYDYSSDLVNFDWGAQFGIQKEIGDHFTVDTQIAWGFNGIFPRGYDTVDPNLFNLYGKVGVLYKIGK</sequence>
<feature type="domain" description="Outer membrane protein beta-barrel" evidence="2">
    <location>
        <begin position="22"/>
        <end position="227"/>
    </location>
</feature>
<dbReference type="Pfam" id="PF13568">
    <property type="entry name" value="OMP_b-brl_2"/>
    <property type="match status" value="1"/>
</dbReference>
<protein>
    <submittedName>
        <fullName evidence="3">PorT family protein</fullName>
    </submittedName>
</protein>
<evidence type="ECO:0000313" key="4">
    <source>
        <dbReference type="Proteomes" id="UP000585050"/>
    </source>
</evidence>
<feature type="chain" id="PRO_5031491508" evidence="1">
    <location>
        <begin position="23"/>
        <end position="253"/>
    </location>
</feature>
<proteinExistence type="predicted"/>
<dbReference type="RefSeq" id="WP_168884912.1">
    <property type="nucleotide sequence ID" value="NZ_JABAIL010000010.1"/>
</dbReference>
<reference evidence="3 4" key="1">
    <citation type="submission" date="2020-04" db="EMBL/GenBank/DDBJ databases">
        <title>Flammeovirga sp. SR4, a novel species isolated from seawater.</title>
        <authorList>
            <person name="Wang X."/>
        </authorList>
    </citation>
    <scope>NUCLEOTIDE SEQUENCE [LARGE SCALE GENOMIC DNA]</scope>
    <source>
        <strain evidence="3 4">SR4</strain>
    </source>
</reference>
<keyword evidence="4" id="KW-1185">Reference proteome</keyword>
<keyword evidence="1" id="KW-0732">Signal</keyword>
<accession>A0A7X8SPW0</accession>
<name>A0A7X8SPW0_9BACT</name>
<dbReference type="AlphaFoldDB" id="A0A7X8SPW0"/>
<organism evidence="3 4">
    <name type="scientific">Flammeovirga agarivorans</name>
    <dbReference type="NCBI Taxonomy" id="2726742"/>
    <lineage>
        <taxon>Bacteria</taxon>
        <taxon>Pseudomonadati</taxon>
        <taxon>Bacteroidota</taxon>
        <taxon>Cytophagia</taxon>
        <taxon>Cytophagales</taxon>
        <taxon>Flammeovirgaceae</taxon>
        <taxon>Flammeovirga</taxon>
    </lineage>
</organism>
<dbReference type="InterPro" id="IPR025665">
    <property type="entry name" value="Beta-barrel_OMP_2"/>
</dbReference>
<evidence type="ECO:0000256" key="1">
    <source>
        <dbReference type="SAM" id="SignalP"/>
    </source>
</evidence>
<dbReference type="Proteomes" id="UP000585050">
    <property type="component" value="Unassembled WGS sequence"/>
</dbReference>
<evidence type="ECO:0000259" key="2">
    <source>
        <dbReference type="Pfam" id="PF13568"/>
    </source>
</evidence>
<gene>
    <name evidence="3" type="ORF">HGP29_23555</name>
</gene>
<comment type="caution">
    <text evidence="3">The sequence shown here is derived from an EMBL/GenBank/DDBJ whole genome shotgun (WGS) entry which is preliminary data.</text>
</comment>
<feature type="signal peptide" evidence="1">
    <location>
        <begin position="1"/>
        <end position="22"/>
    </location>
</feature>